<feature type="domain" description="HNH nuclease" evidence="1">
    <location>
        <begin position="64"/>
        <end position="119"/>
    </location>
</feature>
<dbReference type="GO" id="GO:0003676">
    <property type="term" value="F:nucleic acid binding"/>
    <property type="evidence" value="ECO:0007669"/>
    <property type="project" value="InterPro"/>
</dbReference>
<accession>A0A5J4SBK3</accession>
<evidence type="ECO:0000259" key="1">
    <source>
        <dbReference type="SMART" id="SM00507"/>
    </source>
</evidence>
<evidence type="ECO:0000313" key="2">
    <source>
        <dbReference type="EMBL" id="KAA6342700.1"/>
    </source>
</evidence>
<comment type="caution">
    <text evidence="2">The sequence shown here is derived from an EMBL/GenBank/DDBJ whole genome shotgun (WGS) entry which is preliminary data.</text>
</comment>
<dbReference type="Pfam" id="PF01844">
    <property type="entry name" value="HNH"/>
    <property type="match status" value="1"/>
</dbReference>
<dbReference type="EMBL" id="SNRY01000310">
    <property type="protein sequence ID" value="KAA6342700.1"/>
    <property type="molecule type" value="Genomic_DNA"/>
</dbReference>
<dbReference type="InterPro" id="IPR002711">
    <property type="entry name" value="HNH"/>
</dbReference>
<proteinExistence type="predicted"/>
<dbReference type="SMART" id="SM00507">
    <property type="entry name" value="HNHc"/>
    <property type="match status" value="1"/>
</dbReference>
<organism evidence="2">
    <name type="scientific">termite gut metagenome</name>
    <dbReference type="NCBI Taxonomy" id="433724"/>
    <lineage>
        <taxon>unclassified sequences</taxon>
        <taxon>metagenomes</taxon>
        <taxon>organismal metagenomes</taxon>
    </lineage>
</organism>
<dbReference type="GO" id="GO:0008270">
    <property type="term" value="F:zinc ion binding"/>
    <property type="evidence" value="ECO:0007669"/>
    <property type="project" value="InterPro"/>
</dbReference>
<dbReference type="AlphaFoldDB" id="A0A5J4SBK3"/>
<protein>
    <recommendedName>
        <fullName evidence="1">HNH nuclease domain-containing protein</fullName>
    </recommendedName>
</protein>
<dbReference type="CDD" id="cd00085">
    <property type="entry name" value="HNHc"/>
    <property type="match status" value="1"/>
</dbReference>
<dbReference type="Gene3D" id="1.10.30.50">
    <property type="match status" value="1"/>
</dbReference>
<name>A0A5J4SBK3_9ZZZZ</name>
<sequence>MKMDISCLTMNKNINLILIYNEKKTLIEGVSEVKAFIKRGDAEDTVRVLRELAVILRNRRLVDKLKKLYNHTCQLCGVQLIIDTNKPYSEIHHIIPLGKPHEGKDILENMIRVCPNCHVLLDFKAIRLEPESLNAKHYISKKSIEHHNSQVRNK</sequence>
<dbReference type="GO" id="GO:0004519">
    <property type="term" value="F:endonuclease activity"/>
    <property type="evidence" value="ECO:0007669"/>
    <property type="project" value="InterPro"/>
</dbReference>
<dbReference type="InterPro" id="IPR003615">
    <property type="entry name" value="HNH_nuc"/>
</dbReference>
<gene>
    <name evidence="2" type="ORF">EZS27_009572</name>
</gene>
<reference evidence="2" key="1">
    <citation type="submission" date="2019-03" db="EMBL/GenBank/DDBJ databases">
        <title>Single cell metagenomics reveals metabolic interactions within the superorganism composed of flagellate Streblomastix strix and complex community of Bacteroidetes bacteria on its surface.</title>
        <authorList>
            <person name="Treitli S.C."/>
            <person name="Kolisko M."/>
            <person name="Husnik F."/>
            <person name="Keeling P."/>
            <person name="Hampl V."/>
        </authorList>
    </citation>
    <scope>NUCLEOTIDE SEQUENCE</scope>
    <source>
        <strain evidence="2">STM</strain>
    </source>
</reference>